<evidence type="ECO:0000313" key="2">
    <source>
        <dbReference type="EMBL" id="CAH2216663.1"/>
    </source>
</evidence>
<proteinExistence type="predicted"/>
<dbReference type="AlphaFoldDB" id="A0A8S4QUH4"/>
<dbReference type="EMBL" id="CAKXAJ010016263">
    <property type="protein sequence ID" value="CAH2216663.1"/>
    <property type="molecule type" value="Genomic_DNA"/>
</dbReference>
<feature type="region of interest" description="Disordered" evidence="1">
    <location>
        <begin position="117"/>
        <end position="143"/>
    </location>
</feature>
<gene>
    <name evidence="2" type="primary">jg8744</name>
    <name evidence="2" type="ORF">PAEG_LOCUS4629</name>
</gene>
<dbReference type="OrthoDB" id="7466345at2759"/>
<keyword evidence="3" id="KW-1185">Reference proteome</keyword>
<evidence type="ECO:0000313" key="3">
    <source>
        <dbReference type="Proteomes" id="UP000838756"/>
    </source>
</evidence>
<reference evidence="2" key="1">
    <citation type="submission" date="2022-03" db="EMBL/GenBank/DDBJ databases">
        <authorList>
            <person name="Lindestad O."/>
        </authorList>
    </citation>
    <scope>NUCLEOTIDE SEQUENCE</scope>
</reference>
<comment type="caution">
    <text evidence="2">The sequence shown here is derived from an EMBL/GenBank/DDBJ whole genome shotgun (WGS) entry which is preliminary data.</text>
</comment>
<evidence type="ECO:0000256" key="1">
    <source>
        <dbReference type="SAM" id="MobiDB-lite"/>
    </source>
</evidence>
<organism evidence="2 3">
    <name type="scientific">Pararge aegeria aegeria</name>
    <dbReference type="NCBI Taxonomy" id="348720"/>
    <lineage>
        <taxon>Eukaryota</taxon>
        <taxon>Metazoa</taxon>
        <taxon>Ecdysozoa</taxon>
        <taxon>Arthropoda</taxon>
        <taxon>Hexapoda</taxon>
        <taxon>Insecta</taxon>
        <taxon>Pterygota</taxon>
        <taxon>Neoptera</taxon>
        <taxon>Endopterygota</taxon>
        <taxon>Lepidoptera</taxon>
        <taxon>Glossata</taxon>
        <taxon>Ditrysia</taxon>
        <taxon>Papilionoidea</taxon>
        <taxon>Nymphalidae</taxon>
        <taxon>Satyrinae</taxon>
        <taxon>Satyrini</taxon>
        <taxon>Parargina</taxon>
        <taxon>Pararge</taxon>
    </lineage>
</organism>
<dbReference type="Proteomes" id="UP000838756">
    <property type="component" value="Unassembled WGS sequence"/>
</dbReference>
<feature type="compositionally biased region" description="Polar residues" evidence="1">
    <location>
        <begin position="129"/>
        <end position="143"/>
    </location>
</feature>
<protein>
    <submittedName>
        <fullName evidence="2">Jg8744 protein</fullName>
    </submittedName>
</protein>
<accession>A0A8S4QUH4</accession>
<sequence length="143" mass="15585">MAVGVPRCWNGCPALVSAALVDPQRGGQTTSSASQVAAGSKRHRTVYCETPYKRPMSSSGRRLVEIMMMLLSVLSTSFRPKMKLMCCSDCKIYACSTERVSVEYCCLFLRGGDVRKGGGGARQRKDINTPLSQETNRAPEGNQ</sequence>
<name>A0A8S4QUH4_9NEOP</name>